<gene>
    <name evidence="2" type="ORF">AB6A40_005462</name>
</gene>
<keyword evidence="1" id="KW-0732">Signal</keyword>
<feature type="signal peptide" evidence="1">
    <location>
        <begin position="1"/>
        <end position="20"/>
    </location>
</feature>
<organism evidence="2 3">
    <name type="scientific">Gnathostoma spinigerum</name>
    <dbReference type="NCBI Taxonomy" id="75299"/>
    <lineage>
        <taxon>Eukaryota</taxon>
        <taxon>Metazoa</taxon>
        <taxon>Ecdysozoa</taxon>
        <taxon>Nematoda</taxon>
        <taxon>Chromadorea</taxon>
        <taxon>Rhabditida</taxon>
        <taxon>Spirurina</taxon>
        <taxon>Gnathostomatomorpha</taxon>
        <taxon>Gnathostomatoidea</taxon>
        <taxon>Gnathostomatidae</taxon>
        <taxon>Gnathostoma</taxon>
    </lineage>
</organism>
<dbReference type="EMBL" id="JBGFUD010003484">
    <property type="protein sequence ID" value="MFH4978753.1"/>
    <property type="molecule type" value="Genomic_DNA"/>
</dbReference>
<sequence>MSHRLKVFSLLFVLLTVTQCLLFGETSSSIRDKRAPYYHDYHHHHHHGHYHGHYHGGPWYGGWGYMTPSLYYPSYYYG</sequence>
<evidence type="ECO:0000256" key="1">
    <source>
        <dbReference type="SAM" id="SignalP"/>
    </source>
</evidence>
<evidence type="ECO:0000313" key="2">
    <source>
        <dbReference type="EMBL" id="MFH4978753.1"/>
    </source>
</evidence>
<feature type="chain" id="PRO_5044896224" evidence="1">
    <location>
        <begin position="21"/>
        <end position="78"/>
    </location>
</feature>
<comment type="caution">
    <text evidence="2">The sequence shown here is derived from an EMBL/GenBank/DDBJ whole genome shotgun (WGS) entry which is preliminary data.</text>
</comment>
<protein>
    <submittedName>
        <fullName evidence="2">Uncharacterized protein</fullName>
    </submittedName>
</protein>
<reference evidence="2 3" key="1">
    <citation type="submission" date="2024-08" db="EMBL/GenBank/DDBJ databases">
        <title>Gnathostoma spinigerum genome.</title>
        <authorList>
            <person name="Gonzalez-Bertolin B."/>
            <person name="Monzon S."/>
            <person name="Zaballos A."/>
            <person name="Jimenez P."/>
            <person name="Dekumyoy P."/>
            <person name="Varona S."/>
            <person name="Cuesta I."/>
            <person name="Sumanam S."/>
            <person name="Adisakwattana P."/>
            <person name="Gasser R.B."/>
            <person name="Hernandez-Gonzalez A."/>
            <person name="Young N.D."/>
            <person name="Perteguer M.J."/>
        </authorList>
    </citation>
    <scope>NUCLEOTIDE SEQUENCE [LARGE SCALE GENOMIC DNA]</scope>
    <source>
        <strain evidence="2">AL3</strain>
        <tissue evidence="2">Liver</tissue>
    </source>
</reference>
<dbReference type="AlphaFoldDB" id="A0ABD6EFN3"/>
<keyword evidence="3" id="KW-1185">Reference proteome</keyword>
<accession>A0ABD6EFN3</accession>
<proteinExistence type="predicted"/>
<dbReference type="Proteomes" id="UP001608902">
    <property type="component" value="Unassembled WGS sequence"/>
</dbReference>
<name>A0ABD6EFN3_9BILA</name>
<evidence type="ECO:0000313" key="3">
    <source>
        <dbReference type="Proteomes" id="UP001608902"/>
    </source>
</evidence>